<gene>
    <name evidence="2" type="ORF">M419DRAFT_125049</name>
</gene>
<name>A0A024S056_HYPJR</name>
<evidence type="ECO:0000313" key="3">
    <source>
        <dbReference type="Proteomes" id="UP000024376"/>
    </source>
</evidence>
<protein>
    <submittedName>
        <fullName evidence="2">Uncharacterized protein</fullName>
    </submittedName>
</protein>
<dbReference type="Proteomes" id="UP000024376">
    <property type="component" value="Unassembled WGS sequence"/>
</dbReference>
<feature type="region of interest" description="Disordered" evidence="1">
    <location>
        <begin position="44"/>
        <end position="79"/>
    </location>
</feature>
<feature type="non-terminal residue" evidence="2">
    <location>
        <position position="79"/>
    </location>
</feature>
<proteinExistence type="predicted"/>
<feature type="region of interest" description="Disordered" evidence="1">
    <location>
        <begin position="1"/>
        <end position="21"/>
    </location>
</feature>
<feature type="compositionally biased region" description="Basic residues" evidence="1">
    <location>
        <begin position="60"/>
        <end position="72"/>
    </location>
</feature>
<evidence type="ECO:0000256" key="1">
    <source>
        <dbReference type="SAM" id="MobiDB-lite"/>
    </source>
</evidence>
<organism evidence="2 3">
    <name type="scientific">Hypocrea jecorina (strain ATCC 56765 / BCRC 32924 / NRRL 11460 / Rut C-30)</name>
    <name type="common">Trichoderma reesei</name>
    <dbReference type="NCBI Taxonomy" id="1344414"/>
    <lineage>
        <taxon>Eukaryota</taxon>
        <taxon>Fungi</taxon>
        <taxon>Dikarya</taxon>
        <taxon>Ascomycota</taxon>
        <taxon>Pezizomycotina</taxon>
        <taxon>Sordariomycetes</taxon>
        <taxon>Hypocreomycetidae</taxon>
        <taxon>Hypocreales</taxon>
        <taxon>Hypocreaceae</taxon>
        <taxon>Trichoderma</taxon>
    </lineage>
</organism>
<accession>A0A024S056</accession>
<dbReference type="HOGENOM" id="CLU_2612702_0_0_1"/>
<reference evidence="3" key="1">
    <citation type="journal article" date="2013" name="Ind. Biotechnol.">
        <title>Comparative genomics analysis of Trichoderma reesei strains.</title>
        <authorList>
            <person name="Koike H."/>
            <person name="Aerts A."/>
            <person name="LaButti K."/>
            <person name="Grigoriev I.V."/>
            <person name="Baker S.E."/>
        </authorList>
    </citation>
    <scope>NUCLEOTIDE SEQUENCE [LARGE SCALE GENOMIC DNA]</scope>
    <source>
        <strain evidence="3">ATCC 56765 / BCRC 32924 / NRRL 11460 / Rut C-30</strain>
    </source>
</reference>
<dbReference type="AlphaFoldDB" id="A0A024S056"/>
<dbReference type="EMBL" id="KI911167">
    <property type="protein sequence ID" value="ETR97800.1"/>
    <property type="molecule type" value="Genomic_DNA"/>
</dbReference>
<evidence type="ECO:0000313" key="2">
    <source>
        <dbReference type="EMBL" id="ETR97800.1"/>
    </source>
</evidence>
<dbReference type="KEGG" id="trr:M419DRAFT_125049"/>
<sequence>MQCAAHEDATDAEPYALHDKSNMGSCHAHGCPYPRSSRLRCQIDENKRKREQRNQTLRGKGSRNRNRIKPKLLKMQSPC</sequence>